<keyword evidence="2" id="KW-1185">Reference proteome</keyword>
<evidence type="ECO:0000313" key="1">
    <source>
        <dbReference type="EMBL" id="KAK3802107.1"/>
    </source>
</evidence>
<sequence length="101" mass="11223">MSSETVANYPAFSREEPQLIRRSGHEQTEIMTCVPQLQPGHIQDNTALPSSCFSLQKVDSSLRWTRGLLSPGTICKFFSLLGCLAHLSRRKLVFAASVPFV</sequence>
<organism evidence="1 2">
    <name type="scientific">Elysia crispata</name>
    <name type="common">lettuce slug</name>
    <dbReference type="NCBI Taxonomy" id="231223"/>
    <lineage>
        <taxon>Eukaryota</taxon>
        <taxon>Metazoa</taxon>
        <taxon>Spiralia</taxon>
        <taxon>Lophotrochozoa</taxon>
        <taxon>Mollusca</taxon>
        <taxon>Gastropoda</taxon>
        <taxon>Heterobranchia</taxon>
        <taxon>Euthyneura</taxon>
        <taxon>Panpulmonata</taxon>
        <taxon>Sacoglossa</taxon>
        <taxon>Placobranchoidea</taxon>
        <taxon>Plakobranchidae</taxon>
        <taxon>Elysia</taxon>
    </lineage>
</organism>
<dbReference type="Proteomes" id="UP001283361">
    <property type="component" value="Unassembled WGS sequence"/>
</dbReference>
<name>A0AAE1BBE2_9GAST</name>
<proteinExistence type="predicted"/>
<comment type="caution">
    <text evidence="1">The sequence shown here is derived from an EMBL/GenBank/DDBJ whole genome shotgun (WGS) entry which is preliminary data.</text>
</comment>
<gene>
    <name evidence="1" type="ORF">RRG08_049997</name>
</gene>
<dbReference type="AlphaFoldDB" id="A0AAE1BBE2"/>
<evidence type="ECO:0000313" key="2">
    <source>
        <dbReference type="Proteomes" id="UP001283361"/>
    </source>
</evidence>
<dbReference type="EMBL" id="JAWDGP010000265">
    <property type="protein sequence ID" value="KAK3802107.1"/>
    <property type="molecule type" value="Genomic_DNA"/>
</dbReference>
<reference evidence="1" key="1">
    <citation type="journal article" date="2023" name="G3 (Bethesda)">
        <title>A reference genome for the long-term kleptoplast-retaining sea slug Elysia crispata morphotype clarki.</title>
        <authorList>
            <person name="Eastman K.E."/>
            <person name="Pendleton A.L."/>
            <person name="Shaikh M.A."/>
            <person name="Suttiyut T."/>
            <person name="Ogas R."/>
            <person name="Tomko P."/>
            <person name="Gavelis G."/>
            <person name="Widhalm J.R."/>
            <person name="Wisecaver J.H."/>
        </authorList>
    </citation>
    <scope>NUCLEOTIDE SEQUENCE</scope>
    <source>
        <strain evidence="1">ECLA1</strain>
    </source>
</reference>
<protein>
    <submittedName>
        <fullName evidence="1">Uncharacterized protein</fullName>
    </submittedName>
</protein>
<accession>A0AAE1BBE2</accession>